<protein>
    <submittedName>
        <fullName evidence="1">Uncharacterized protein</fullName>
    </submittedName>
</protein>
<evidence type="ECO:0000313" key="1">
    <source>
        <dbReference type="EMBL" id="KAK2944790.1"/>
    </source>
</evidence>
<evidence type="ECO:0000313" key="2">
    <source>
        <dbReference type="Proteomes" id="UP001281761"/>
    </source>
</evidence>
<comment type="caution">
    <text evidence="1">The sequence shown here is derived from an EMBL/GenBank/DDBJ whole genome shotgun (WGS) entry which is preliminary data.</text>
</comment>
<reference evidence="1 2" key="1">
    <citation type="journal article" date="2022" name="bioRxiv">
        <title>Genomics of Preaxostyla Flagellates Illuminates Evolutionary Transitions and the Path Towards Mitochondrial Loss.</title>
        <authorList>
            <person name="Novak L.V.F."/>
            <person name="Treitli S.C."/>
            <person name="Pyrih J."/>
            <person name="Halakuc P."/>
            <person name="Pipaliya S.V."/>
            <person name="Vacek V."/>
            <person name="Brzon O."/>
            <person name="Soukal P."/>
            <person name="Eme L."/>
            <person name="Dacks J.B."/>
            <person name="Karnkowska A."/>
            <person name="Elias M."/>
            <person name="Hampl V."/>
        </authorList>
    </citation>
    <scope>NUCLEOTIDE SEQUENCE [LARGE SCALE GENOMIC DNA]</scope>
    <source>
        <strain evidence="1">NAU3</strain>
        <tissue evidence="1">Gut</tissue>
    </source>
</reference>
<keyword evidence="2" id="KW-1185">Reference proteome</keyword>
<sequence length="406" mass="46274">MEENKADFPRRTGPLSSVLKILSFVRPLNIITNDTDSLSISLNRRRYLLLLRCHSRPTHFWKAMGQWMHGWRVTIAGNCSPFLNWDEEEPESAEEWALIFWSLVATVKSQHVLDDSLVSKAIKLLDCIAPWKEESADAFLNSLVRTPDGSPSNFVTSISVLVSSYNQAVKIASMRMLRNLLDNCSPQNTLSLIEADLIPQLINTLNPLPLSFEESVDIHACLISIITSTTWLATQMGLDELENEHPLERQTIHQTVLDQILIPSEVYLLHLCVNRNSIVDGDQSSEFMLLLGRLLHISPYYQPTLDFILNLPVFLTIPSCLTFFETDAAIAYFFMNMLDCCEKWNDTSGAGRPMGKTVDRMLRMEGFDDVIEQRLRNDKIRMFRSRIVAKSIEWSNLQGINLSAHE</sequence>
<proteinExistence type="predicted"/>
<dbReference type="Gene3D" id="1.25.10.10">
    <property type="entry name" value="Leucine-rich Repeat Variant"/>
    <property type="match status" value="1"/>
</dbReference>
<dbReference type="Proteomes" id="UP001281761">
    <property type="component" value="Unassembled WGS sequence"/>
</dbReference>
<dbReference type="EMBL" id="JARBJD010000284">
    <property type="protein sequence ID" value="KAK2944790.1"/>
    <property type="molecule type" value="Genomic_DNA"/>
</dbReference>
<accession>A0ABQ9WZ98</accession>
<organism evidence="1 2">
    <name type="scientific">Blattamonas nauphoetae</name>
    <dbReference type="NCBI Taxonomy" id="2049346"/>
    <lineage>
        <taxon>Eukaryota</taxon>
        <taxon>Metamonada</taxon>
        <taxon>Preaxostyla</taxon>
        <taxon>Oxymonadida</taxon>
        <taxon>Blattamonas</taxon>
    </lineage>
</organism>
<gene>
    <name evidence="1" type="ORF">BLNAU_20263</name>
</gene>
<dbReference type="InterPro" id="IPR016024">
    <property type="entry name" value="ARM-type_fold"/>
</dbReference>
<name>A0ABQ9WZ98_9EUKA</name>
<dbReference type="InterPro" id="IPR011989">
    <property type="entry name" value="ARM-like"/>
</dbReference>
<dbReference type="SUPFAM" id="SSF48371">
    <property type="entry name" value="ARM repeat"/>
    <property type="match status" value="1"/>
</dbReference>